<accession>A0ABW1CW19</accession>
<dbReference type="PANTHER" id="PTHR48079:SF6">
    <property type="entry name" value="NAD(P)-BINDING DOMAIN-CONTAINING PROTEIN-RELATED"/>
    <property type="match status" value="1"/>
</dbReference>
<protein>
    <submittedName>
        <fullName evidence="2">SDR family oxidoreductase</fullName>
    </submittedName>
</protein>
<organism evidence="2 3">
    <name type="scientific">Nonomuraea insulae</name>
    <dbReference type="NCBI Taxonomy" id="1616787"/>
    <lineage>
        <taxon>Bacteria</taxon>
        <taxon>Bacillati</taxon>
        <taxon>Actinomycetota</taxon>
        <taxon>Actinomycetes</taxon>
        <taxon>Streptosporangiales</taxon>
        <taxon>Streptosporangiaceae</taxon>
        <taxon>Nonomuraea</taxon>
    </lineage>
</organism>
<dbReference type="PANTHER" id="PTHR48079">
    <property type="entry name" value="PROTEIN YEEZ"/>
    <property type="match status" value="1"/>
</dbReference>
<sequence>MRVFVTGATGHIGSAVIPELLSAGHEVVGLARTEASATALKALGAQARLGDLDDLDGLREAASAADGVIHLAFKHDAMMAGDFAAAVEADLAAIRTFGEALAGTGKPFVGTAGTGVLAALPGRTGTEDIVLEGGPGLQARIVAENNAIQLAEQGIRASVVRLPPVVHSALDRYGFVPMLIATARAAGVSGYLGEGANRWPSVHTLDAARVYRLALEQAPAGSRLHAVGDEGIPFLLIAESIGRHLEVPTATVAADRMEAHFGFLAGIVPLDNPASSLRTQELLGWRPAHPGLIADLDLGHYFTASA</sequence>
<dbReference type="Proteomes" id="UP001596058">
    <property type="component" value="Unassembled WGS sequence"/>
</dbReference>
<dbReference type="InterPro" id="IPR001509">
    <property type="entry name" value="Epimerase_deHydtase"/>
</dbReference>
<keyword evidence="3" id="KW-1185">Reference proteome</keyword>
<evidence type="ECO:0000313" key="2">
    <source>
        <dbReference type="EMBL" id="MFC5829026.1"/>
    </source>
</evidence>
<comment type="caution">
    <text evidence="2">The sequence shown here is derived from an EMBL/GenBank/DDBJ whole genome shotgun (WGS) entry which is preliminary data.</text>
</comment>
<dbReference type="EMBL" id="JBHSPA010000045">
    <property type="protein sequence ID" value="MFC5829026.1"/>
    <property type="molecule type" value="Genomic_DNA"/>
</dbReference>
<dbReference type="Pfam" id="PF01370">
    <property type="entry name" value="Epimerase"/>
    <property type="match status" value="1"/>
</dbReference>
<feature type="domain" description="NAD-dependent epimerase/dehydratase" evidence="1">
    <location>
        <begin position="3"/>
        <end position="219"/>
    </location>
</feature>
<dbReference type="InterPro" id="IPR051783">
    <property type="entry name" value="NAD(P)-dependent_oxidoreduct"/>
</dbReference>
<name>A0ABW1CW19_9ACTN</name>
<evidence type="ECO:0000259" key="1">
    <source>
        <dbReference type="Pfam" id="PF01370"/>
    </source>
</evidence>
<dbReference type="InterPro" id="IPR036291">
    <property type="entry name" value="NAD(P)-bd_dom_sf"/>
</dbReference>
<dbReference type="CDD" id="cd05262">
    <property type="entry name" value="SDR_a7"/>
    <property type="match status" value="1"/>
</dbReference>
<proteinExistence type="predicted"/>
<reference evidence="3" key="1">
    <citation type="journal article" date="2019" name="Int. J. Syst. Evol. Microbiol.">
        <title>The Global Catalogue of Microorganisms (GCM) 10K type strain sequencing project: providing services to taxonomists for standard genome sequencing and annotation.</title>
        <authorList>
            <consortium name="The Broad Institute Genomics Platform"/>
            <consortium name="The Broad Institute Genome Sequencing Center for Infectious Disease"/>
            <person name="Wu L."/>
            <person name="Ma J."/>
        </authorList>
    </citation>
    <scope>NUCLEOTIDE SEQUENCE [LARGE SCALE GENOMIC DNA]</scope>
    <source>
        <strain evidence="3">CCUG 53903</strain>
    </source>
</reference>
<gene>
    <name evidence="2" type="ORF">ACFPZ3_34625</name>
</gene>
<dbReference type="RefSeq" id="WP_379518523.1">
    <property type="nucleotide sequence ID" value="NZ_JBHSPA010000045.1"/>
</dbReference>
<dbReference type="Gene3D" id="3.40.50.720">
    <property type="entry name" value="NAD(P)-binding Rossmann-like Domain"/>
    <property type="match status" value="1"/>
</dbReference>
<evidence type="ECO:0000313" key="3">
    <source>
        <dbReference type="Proteomes" id="UP001596058"/>
    </source>
</evidence>
<dbReference type="SUPFAM" id="SSF51735">
    <property type="entry name" value="NAD(P)-binding Rossmann-fold domains"/>
    <property type="match status" value="1"/>
</dbReference>